<gene>
    <name evidence="4" type="ORF">PSIN1315_LOCUS6576</name>
</gene>
<feature type="compositionally biased region" description="Gly residues" evidence="2">
    <location>
        <begin position="157"/>
        <end position="168"/>
    </location>
</feature>
<dbReference type="PANTHER" id="PTHR10566:SF124">
    <property type="entry name" value="PROTEIN KINASE SUPERFAMILY PROTEIN"/>
    <property type="match status" value="1"/>
</dbReference>
<evidence type="ECO:0000256" key="2">
    <source>
        <dbReference type="SAM" id="MobiDB-lite"/>
    </source>
</evidence>
<feature type="domain" description="Protein kinase" evidence="3">
    <location>
        <begin position="74"/>
        <end position="463"/>
    </location>
</feature>
<evidence type="ECO:0000259" key="3">
    <source>
        <dbReference type="PROSITE" id="PS50011"/>
    </source>
</evidence>
<feature type="region of interest" description="Disordered" evidence="2">
    <location>
        <begin position="548"/>
        <end position="573"/>
    </location>
</feature>
<proteinExistence type="inferred from homology"/>
<dbReference type="InterPro" id="IPR000719">
    <property type="entry name" value="Prot_kinase_dom"/>
</dbReference>
<dbReference type="GO" id="GO:0005524">
    <property type="term" value="F:ATP binding"/>
    <property type="evidence" value="ECO:0007669"/>
    <property type="project" value="InterPro"/>
</dbReference>
<dbReference type="PROSITE" id="PS50011">
    <property type="entry name" value="PROTEIN_KINASE_DOM"/>
    <property type="match status" value="1"/>
</dbReference>
<dbReference type="InterPro" id="IPR050154">
    <property type="entry name" value="UbiB_kinase"/>
</dbReference>
<evidence type="ECO:0000256" key="1">
    <source>
        <dbReference type="ARBA" id="ARBA00009670"/>
    </source>
</evidence>
<comment type="similarity">
    <text evidence="1">Belongs to the protein kinase superfamily. ADCK protein kinase family.</text>
</comment>
<feature type="region of interest" description="Disordered" evidence="2">
    <location>
        <begin position="139"/>
        <end position="168"/>
    </location>
</feature>
<dbReference type="GO" id="GO:0004672">
    <property type="term" value="F:protein kinase activity"/>
    <property type="evidence" value="ECO:0007669"/>
    <property type="project" value="InterPro"/>
</dbReference>
<feature type="region of interest" description="Disordered" evidence="2">
    <location>
        <begin position="476"/>
        <end position="502"/>
    </location>
</feature>
<feature type="compositionally biased region" description="Basic and acidic residues" evidence="2">
    <location>
        <begin position="143"/>
        <end position="156"/>
    </location>
</feature>
<dbReference type="Gene3D" id="1.10.510.10">
    <property type="entry name" value="Transferase(Phosphotransferase) domain 1"/>
    <property type="match status" value="1"/>
</dbReference>
<protein>
    <recommendedName>
        <fullName evidence="3">Protein kinase domain-containing protein</fullName>
    </recommendedName>
</protein>
<evidence type="ECO:0000313" key="4">
    <source>
        <dbReference type="EMBL" id="CAE0137775.1"/>
    </source>
</evidence>
<feature type="region of interest" description="Disordered" evidence="2">
    <location>
        <begin position="643"/>
        <end position="664"/>
    </location>
</feature>
<accession>A0A7S3FB70</accession>
<dbReference type="CDD" id="cd05121">
    <property type="entry name" value="ABC1_ADCK3-like"/>
    <property type="match status" value="1"/>
</dbReference>
<dbReference type="InterPro" id="IPR004147">
    <property type="entry name" value="ABC1_dom"/>
</dbReference>
<dbReference type="PANTHER" id="PTHR10566">
    <property type="entry name" value="CHAPERONE-ACTIVITY OF BC1 COMPLEX CABC1 -RELATED"/>
    <property type="match status" value="1"/>
</dbReference>
<dbReference type="AlphaFoldDB" id="A0A7S3FB70"/>
<sequence>MARRAVRVRSVLASLGPAFVKAGQALSTRGDLIPPEYVAELSKLHDAVPPFGHDEAMRMLEGELGAPVDAVFEDFSSRPVASASLAQVYRATLRADAPQLAALSGGVREVAVKVQRPNLEQAVGMDAVVLRQAARMAQGGHDASVERHQRQLRRAEGGGLTEGGNGGGLLAATEPERAPFKIDLPRMVDELVGGIFAELDFVEEARRAERFRRMYCGPGTGIIAPRVVWPLTTHRVLVSEWVEGVKLSEVVARGMMTNEQARVLVHRGVACSLDQLLEGGLFHADPHPGNLIVTPEGLLCYLDFGLCQELPLATRVAMMTALVAYVNGDASALADAAVGMRMLPPEDEADYDRAEVVRALRLMLEERPQLSRAVASGADRADFQGLMRRLGEALGDFQFQLPAELALVARALGSLEGTATILDPKFEVVKSAYPVVVSRILANRSPEVRAVCGALLLDARGGLRWGRMQRILRAAVQTDSAASNEDAGGSSGGGGSGASGLDAEAVEGGIQDASEYLFSPRGAPTRRALCMDAADYAEGLLAAEGAHGAAAATNAPPPEGSEGKADGQKPSGLASGLEAASMVWSVLSNQPAIAAVVAREAAVRAPSAAALAAEVAAAVGGRVAQKGTVAALVAASQRLHEWDEARRAKPTSGVAQPEETKTEL</sequence>
<reference evidence="4" key="1">
    <citation type="submission" date="2021-01" db="EMBL/GenBank/DDBJ databases">
        <authorList>
            <person name="Corre E."/>
            <person name="Pelletier E."/>
            <person name="Niang G."/>
            <person name="Scheremetjew M."/>
            <person name="Finn R."/>
            <person name="Kale V."/>
            <person name="Holt S."/>
            <person name="Cochrane G."/>
            <person name="Meng A."/>
            <person name="Brown T."/>
            <person name="Cohen L."/>
        </authorList>
    </citation>
    <scope>NUCLEOTIDE SEQUENCE</scope>
    <source>
        <strain evidence="4">RCC927</strain>
    </source>
</reference>
<dbReference type="Pfam" id="PF03109">
    <property type="entry name" value="ABC1"/>
    <property type="match status" value="2"/>
</dbReference>
<feature type="compositionally biased region" description="Gly residues" evidence="2">
    <location>
        <begin position="489"/>
        <end position="498"/>
    </location>
</feature>
<dbReference type="SUPFAM" id="SSF56112">
    <property type="entry name" value="Protein kinase-like (PK-like)"/>
    <property type="match status" value="1"/>
</dbReference>
<dbReference type="InterPro" id="IPR011009">
    <property type="entry name" value="Kinase-like_dom_sf"/>
</dbReference>
<organism evidence="4">
    <name type="scientific">Prasinoderma singulare</name>
    <dbReference type="NCBI Taxonomy" id="676789"/>
    <lineage>
        <taxon>Eukaryota</taxon>
        <taxon>Viridiplantae</taxon>
        <taxon>Prasinodermophyta</taxon>
        <taxon>Prasinodermophyceae</taxon>
        <taxon>Prasinodermales</taxon>
        <taxon>Prasinodermaceae</taxon>
        <taxon>Prasinoderma</taxon>
    </lineage>
</organism>
<dbReference type="EMBL" id="HBHY01010183">
    <property type="protein sequence ID" value="CAE0137775.1"/>
    <property type="molecule type" value="Transcribed_RNA"/>
</dbReference>
<name>A0A7S3FB70_9VIRI</name>
<feature type="compositionally biased region" description="Low complexity" evidence="2">
    <location>
        <begin position="479"/>
        <end position="488"/>
    </location>
</feature>